<accession>A0ABN2K6W4</accession>
<reference evidence="2 3" key="1">
    <citation type="journal article" date="2019" name="Int. J. Syst. Evol. Microbiol.">
        <title>The Global Catalogue of Microorganisms (GCM) 10K type strain sequencing project: providing services to taxonomists for standard genome sequencing and annotation.</title>
        <authorList>
            <consortium name="The Broad Institute Genomics Platform"/>
            <consortium name="The Broad Institute Genome Sequencing Center for Infectious Disease"/>
            <person name="Wu L."/>
            <person name="Ma J."/>
        </authorList>
    </citation>
    <scope>NUCLEOTIDE SEQUENCE [LARGE SCALE GENOMIC DNA]</scope>
    <source>
        <strain evidence="2 3">JCM 14319</strain>
    </source>
</reference>
<dbReference type="InterPro" id="IPR029044">
    <property type="entry name" value="Nucleotide-diphossugar_trans"/>
</dbReference>
<proteinExistence type="predicted"/>
<evidence type="ECO:0000313" key="2">
    <source>
        <dbReference type="EMBL" id="GAA1749333.1"/>
    </source>
</evidence>
<dbReference type="CDD" id="cd00761">
    <property type="entry name" value="Glyco_tranf_GTA_type"/>
    <property type="match status" value="1"/>
</dbReference>
<dbReference type="PANTHER" id="PTHR22916">
    <property type="entry name" value="GLYCOSYLTRANSFERASE"/>
    <property type="match status" value="1"/>
</dbReference>
<dbReference type="InterPro" id="IPR001173">
    <property type="entry name" value="Glyco_trans_2-like"/>
</dbReference>
<dbReference type="Gene3D" id="3.90.550.10">
    <property type="entry name" value="Spore Coat Polysaccharide Biosynthesis Protein SpsA, Chain A"/>
    <property type="match status" value="1"/>
</dbReference>
<dbReference type="EMBL" id="BAAANH010000001">
    <property type="protein sequence ID" value="GAA1749333.1"/>
    <property type="molecule type" value="Genomic_DNA"/>
</dbReference>
<dbReference type="SUPFAM" id="SSF53448">
    <property type="entry name" value="Nucleotide-diphospho-sugar transferases"/>
    <property type="match status" value="1"/>
</dbReference>
<sequence>MSAASESVLLSVVIPTHNVHPWIRETLGSVLAQDIADMEVIVVDDHSTDDTVEVVRHIARADDRVHIIEATRRGGGSARNTGVAQARGRYLIFCDGDDIVPDGAYRALVDSLEASGSDIAFGDYLKFSPNQTWRPTANWPAYAVARQAFTAAEEPSLLYGRACWNKAFRRSFWTAIGVQFPDVPRSNDIVPMTTAYLRANSIDMVDHVVYLYRERQGATSMSAKADSAASFLSYLDQEVQCAELVASADSPALSAAYASLIYDRDGWVHLAQYLRSEAREGDDDDAVRAALDRLLQATRRGIDRSLAAQKRIVFELTLAGETDDAAALARAVTGYRPDIGVELADWYRFLRMRSEAGESVLRDEPWLVRLLAETLATGILNGSEESDPIVAEVAAYAAGHEPGVLDDAPEFHVAPAASTLVTDFSASRAIRGRIVALASGRRLEIAVDTPHAGSATVVLLEPRTGAIVRPDAQSSTGRVVSARFAPRSLPPGSRVIVALQDASSDGMHVVRFFTDVPAYSRFDRFELVRRRDTLELRRRGHWLTRAGGKGLRLVRRRLRRPASTKP</sequence>
<dbReference type="Pfam" id="PF00535">
    <property type="entry name" value="Glycos_transf_2"/>
    <property type="match status" value="1"/>
</dbReference>
<organism evidence="2 3">
    <name type="scientific">Agromyces humatus</name>
    <dbReference type="NCBI Taxonomy" id="279573"/>
    <lineage>
        <taxon>Bacteria</taxon>
        <taxon>Bacillati</taxon>
        <taxon>Actinomycetota</taxon>
        <taxon>Actinomycetes</taxon>
        <taxon>Micrococcales</taxon>
        <taxon>Microbacteriaceae</taxon>
        <taxon>Agromyces</taxon>
    </lineage>
</organism>
<dbReference type="Proteomes" id="UP001500506">
    <property type="component" value="Unassembled WGS sequence"/>
</dbReference>
<feature type="domain" description="Glycosyltransferase 2-like" evidence="1">
    <location>
        <begin position="11"/>
        <end position="171"/>
    </location>
</feature>
<protein>
    <recommendedName>
        <fullName evidence="1">Glycosyltransferase 2-like domain-containing protein</fullName>
    </recommendedName>
</protein>
<name>A0ABN2K6W4_9MICO</name>
<keyword evidence="3" id="KW-1185">Reference proteome</keyword>
<gene>
    <name evidence="2" type="ORF">GCM10009747_03160</name>
</gene>
<dbReference type="RefSeq" id="WP_232496764.1">
    <property type="nucleotide sequence ID" value="NZ_BAAANH010000001.1"/>
</dbReference>
<evidence type="ECO:0000259" key="1">
    <source>
        <dbReference type="Pfam" id="PF00535"/>
    </source>
</evidence>
<comment type="caution">
    <text evidence="2">The sequence shown here is derived from an EMBL/GenBank/DDBJ whole genome shotgun (WGS) entry which is preliminary data.</text>
</comment>
<dbReference type="PANTHER" id="PTHR22916:SF3">
    <property type="entry name" value="UDP-GLCNAC:BETAGAL BETA-1,3-N-ACETYLGLUCOSAMINYLTRANSFERASE-LIKE PROTEIN 1"/>
    <property type="match status" value="1"/>
</dbReference>
<evidence type="ECO:0000313" key="3">
    <source>
        <dbReference type="Proteomes" id="UP001500506"/>
    </source>
</evidence>